<evidence type="ECO:0000256" key="1">
    <source>
        <dbReference type="SAM" id="MobiDB-lite"/>
    </source>
</evidence>
<organism evidence="2 3">
    <name type="scientific">Bifidobacterium catenulatum DSM 16992 = JCM 1194 = LMG 11043</name>
    <dbReference type="NCBI Taxonomy" id="566552"/>
    <lineage>
        <taxon>Bacteria</taxon>
        <taxon>Bacillati</taxon>
        <taxon>Actinomycetota</taxon>
        <taxon>Actinomycetes</taxon>
        <taxon>Bifidobacteriales</taxon>
        <taxon>Bifidobacteriaceae</taxon>
        <taxon>Bifidobacterium</taxon>
    </lineage>
</organism>
<feature type="region of interest" description="Disordered" evidence="1">
    <location>
        <begin position="36"/>
        <end position="56"/>
    </location>
</feature>
<proteinExistence type="predicted"/>
<sequence>MFDFRVALSVTLSVARLALGLYVACDAVRSGHGVHWSLPPRGGMSPNSPRAGMQQG</sequence>
<reference evidence="2 3" key="1">
    <citation type="submission" date="2008-10" db="EMBL/GenBank/DDBJ databases">
        <title>Draft genome sequence of Bifidobacterium catenulatum (DSM 16992).</title>
        <authorList>
            <person name="Sudarsanam P."/>
            <person name="Ley R."/>
            <person name="Guruge J."/>
            <person name="Turnbaugh P.J."/>
            <person name="Mahowald M."/>
            <person name="Liep D."/>
            <person name="Gordon J."/>
        </authorList>
    </citation>
    <scope>NUCLEOTIDE SEQUENCE [LARGE SCALE GENOMIC DNA]</scope>
    <source>
        <strain evidence="2 3">DSM 16992</strain>
    </source>
</reference>
<reference evidence="2 3" key="2">
    <citation type="submission" date="2008-10" db="EMBL/GenBank/DDBJ databases">
        <authorList>
            <person name="Fulton L."/>
            <person name="Clifton S."/>
            <person name="Fulton B."/>
            <person name="Xu J."/>
            <person name="Minx P."/>
            <person name="Pepin K.H."/>
            <person name="Johnson M."/>
            <person name="Bhonagiri V."/>
            <person name="Nash W.E."/>
            <person name="Mardis E.R."/>
            <person name="Wilson R.K."/>
        </authorList>
    </citation>
    <scope>NUCLEOTIDE SEQUENCE [LARGE SCALE GENOMIC DNA]</scope>
    <source>
        <strain evidence="2 3">DSM 16992</strain>
    </source>
</reference>
<gene>
    <name evidence="2" type="ORF">BIFCAT_01736</name>
</gene>
<dbReference type="EMBL" id="ABXY01000023">
    <property type="protein sequence ID" value="EEB21076.1"/>
    <property type="molecule type" value="Genomic_DNA"/>
</dbReference>
<evidence type="ECO:0000313" key="3">
    <source>
        <dbReference type="Proteomes" id="UP000003882"/>
    </source>
</evidence>
<name>B6XWS3_9BIFI</name>
<protein>
    <submittedName>
        <fullName evidence="2">Uncharacterized protein</fullName>
    </submittedName>
</protein>
<comment type="caution">
    <text evidence="2">The sequence shown here is derived from an EMBL/GenBank/DDBJ whole genome shotgun (WGS) entry which is preliminary data.</text>
</comment>
<dbReference type="Proteomes" id="UP000003882">
    <property type="component" value="Unassembled WGS sequence"/>
</dbReference>
<accession>B6XWS3</accession>
<evidence type="ECO:0000313" key="2">
    <source>
        <dbReference type="EMBL" id="EEB21076.1"/>
    </source>
</evidence>
<dbReference type="AlphaFoldDB" id="B6XWS3"/>